<dbReference type="InterPro" id="IPR002347">
    <property type="entry name" value="SDR_fam"/>
</dbReference>
<dbReference type="SUPFAM" id="SSF51735">
    <property type="entry name" value="NAD(P)-binding Rossmann-fold domains"/>
    <property type="match status" value="1"/>
</dbReference>
<evidence type="ECO:0000313" key="2">
    <source>
        <dbReference type="EMBL" id="MFB9831686.1"/>
    </source>
</evidence>
<dbReference type="RefSeq" id="WP_378196276.1">
    <property type="nucleotide sequence ID" value="NZ_JBHLZP010000025.1"/>
</dbReference>
<proteinExistence type="predicted"/>
<evidence type="ECO:0000313" key="3">
    <source>
        <dbReference type="Proteomes" id="UP001589627"/>
    </source>
</evidence>
<accession>A0ABV5Y9I4</accession>
<comment type="caution">
    <text evidence="2">The sequence shown here is derived from an EMBL/GenBank/DDBJ whole genome shotgun (WGS) entry which is preliminary data.</text>
</comment>
<dbReference type="Pfam" id="PF00106">
    <property type="entry name" value="adh_short"/>
    <property type="match status" value="1"/>
</dbReference>
<dbReference type="Gene3D" id="3.40.50.720">
    <property type="entry name" value="NAD(P)-binding Rossmann-like Domain"/>
    <property type="match status" value="1"/>
</dbReference>
<gene>
    <name evidence="2" type="ORF">ACFFNX_05720</name>
</gene>
<dbReference type="InterPro" id="IPR036291">
    <property type="entry name" value="NAD(P)-bd_dom_sf"/>
</dbReference>
<dbReference type="EMBL" id="JBHLZP010000025">
    <property type="protein sequence ID" value="MFB9831686.1"/>
    <property type="molecule type" value="Genomic_DNA"/>
</dbReference>
<protein>
    <submittedName>
        <fullName evidence="2">SDR family NAD(P)-dependent oxidoreductase</fullName>
    </submittedName>
</protein>
<sequence length="100" mass="9860">MAAEGVLPRAGELLPGARRGRPVSLARGVHVVTGAAGGIGLATAEALVAAGATVALADRDVEPLDGHAVLRDAAIGLGPGPRCQPERDLPHLPGVAPRAA</sequence>
<feature type="region of interest" description="Disordered" evidence="1">
    <location>
        <begin position="77"/>
        <end position="100"/>
    </location>
</feature>
<dbReference type="Proteomes" id="UP001589627">
    <property type="component" value="Unassembled WGS sequence"/>
</dbReference>
<keyword evidence="3" id="KW-1185">Reference proteome</keyword>
<evidence type="ECO:0000256" key="1">
    <source>
        <dbReference type="SAM" id="MobiDB-lite"/>
    </source>
</evidence>
<organism evidence="2 3">
    <name type="scientific">Actinoallomurus acaciae</name>
    <dbReference type="NCBI Taxonomy" id="502577"/>
    <lineage>
        <taxon>Bacteria</taxon>
        <taxon>Bacillati</taxon>
        <taxon>Actinomycetota</taxon>
        <taxon>Actinomycetes</taxon>
        <taxon>Streptosporangiales</taxon>
        <taxon>Thermomonosporaceae</taxon>
        <taxon>Actinoallomurus</taxon>
    </lineage>
</organism>
<reference evidence="2 3" key="1">
    <citation type="submission" date="2024-09" db="EMBL/GenBank/DDBJ databases">
        <authorList>
            <person name="Sun Q."/>
            <person name="Mori K."/>
        </authorList>
    </citation>
    <scope>NUCLEOTIDE SEQUENCE [LARGE SCALE GENOMIC DNA]</scope>
    <source>
        <strain evidence="2 3">TBRC 0563</strain>
    </source>
</reference>
<name>A0ABV5Y9I4_9ACTN</name>